<evidence type="ECO:0000313" key="2">
    <source>
        <dbReference type="Proteomes" id="UP000239899"/>
    </source>
</evidence>
<evidence type="ECO:0000313" key="1">
    <source>
        <dbReference type="EMBL" id="PRW60460.1"/>
    </source>
</evidence>
<name>A0A2P6U2D3_CHLSO</name>
<organism evidence="1 2">
    <name type="scientific">Chlorella sorokiniana</name>
    <name type="common">Freshwater green alga</name>
    <dbReference type="NCBI Taxonomy" id="3076"/>
    <lineage>
        <taxon>Eukaryota</taxon>
        <taxon>Viridiplantae</taxon>
        <taxon>Chlorophyta</taxon>
        <taxon>core chlorophytes</taxon>
        <taxon>Trebouxiophyceae</taxon>
        <taxon>Chlorellales</taxon>
        <taxon>Chlorellaceae</taxon>
        <taxon>Chlorella clade</taxon>
        <taxon>Chlorella</taxon>
    </lineage>
</organism>
<dbReference type="OrthoDB" id="10474105at2759"/>
<dbReference type="AlphaFoldDB" id="A0A2P6U2D3"/>
<sequence length="283" mass="29075">MFDFSEIVMGVKKGCSQPLALLQGLHGCATELAAGPVFVVSEVLNASGGRTGCFLFRGRLVSAAPRAATPDYCCPALHGGDGVLAGVQEVPQLAQCDSEGQDLLQYEGQQLTLYFSYEEASPKLKQRVSAAHAAAAPWRAIMRDENDEMIFSVRGLPEQVAFDEELQLAAWGPDLTVAFPTSKDAAAFAAGLVRVAVQPCSLADTPAAAVVAQAAAEAALSCLAAAAGKAAGSCPASPDLAGQPLVAGKRKAEAAGLQTPVVRPLKLAIITPTCSGDLAALLN</sequence>
<dbReference type="EMBL" id="LHPG02000002">
    <property type="protein sequence ID" value="PRW60460.1"/>
    <property type="molecule type" value="Genomic_DNA"/>
</dbReference>
<protein>
    <submittedName>
        <fullName evidence="1">Uncharacterized protein</fullName>
    </submittedName>
</protein>
<reference evidence="1 2" key="1">
    <citation type="journal article" date="2018" name="Plant J.">
        <title>Genome sequences of Chlorella sorokiniana UTEX 1602 and Micractinium conductrix SAG 241.80: implications to maltose excretion by a green alga.</title>
        <authorList>
            <person name="Arriola M.B."/>
            <person name="Velmurugan N."/>
            <person name="Zhang Y."/>
            <person name="Plunkett M.H."/>
            <person name="Hondzo H."/>
            <person name="Barney B.M."/>
        </authorList>
    </citation>
    <scope>NUCLEOTIDE SEQUENCE [LARGE SCALE GENOMIC DNA]</scope>
    <source>
        <strain evidence="2">UTEX 1602</strain>
    </source>
</reference>
<dbReference type="Proteomes" id="UP000239899">
    <property type="component" value="Unassembled WGS sequence"/>
</dbReference>
<keyword evidence="2" id="KW-1185">Reference proteome</keyword>
<accession>A0A2P6U2D3</accession>
<proteinExistence type="predicted"/>
<comment type="caution">
    <text evidence="1">The sequence shown here is derived from an EMBL/GenBank/DDBJ whole genome shotgun (WGS) entry which is preliminary data.</text>
</comment>
<gene>
    <name evidence="1" type="ORF">C2E21_1064</name>
</gene>